<reference evidence="1" key="1">
    <citation type="submission" date="2018-05" db="EMBL/GenBank/DDBJ databases">
        <authorList>
            <person name="Lanie J.A."/>
            <person name="Ng W.-L."/>
            <person name="Kazmierczak K.M."/>
            <person name="Andrzejewski T.M."/>
            <person name="Davidsen T.M."/>
            <person name="Wayne K.J."/>
            <person name="Tettelin H."/>
            <person name="Glass J.I."/>
            <person name="Rusch D."/>
            <person name="Podicherti R."/>
            <person name="Tsui H.-C.T."/>
            <person name="Winkler M.E."/>
        </authorList>
    </citation>
    <scope>NUCLEOTIDE SEQUENCE</scope>
</reference>
<proteinExistence type="predicted"/>
<evidence type="ECO:0000313" key="1">
    <source>
        <dbReference type="EMBL" id="SVB37606.1"/>
    </source>
</evidence>
<dbReference type="AlphaFoldDB" id="A0A382DGG8"/>
<gene>
    <name evidence="1" type="ORF">METZ01_LOCUS190460</name>
</gene>
<dbReference type="EMBL" id="UINC01039308">
    <property type="protein sequence ID" value="SVB37606.1"/>
    <property type="molecule type" value="Genomic_DNA"/>
</dbReference>
<dbReference type="SUPFAM" id="SSF82185">
    <property type="entry name" value="Histone H3 K4-specific methyltransferase SET7/9 N-terminal domain"/>
    <property type="match status" value="2"/>
</dbReference>
<dbReference type="PROSITE" id="PS51257">
    <property type="entry name" value="PROKAR_LIPOPROTEIN"/>
    <property type="match status" value="1"/>
</dbReference>
<organism evidence="1">
    <name type="scientific">marine metagenome</name>
    <dbReference type="NCBI Taxonomy" id="408172"/>
    <lineage>
        <taxon>unclassified sequences</taxon>
        <taxon>metagenomes</taxon>
        <taxon>ecological metagenomes</taxon>
    </lineage>
</organism>
<evidence type="ECO:0008006" key="2">
    <source>
        <dbReference type="Google" id="ProtNLM"/>
    </source>
</evidence>
<protein>
    <recommendedName>
        <fullName evidence="2">MORN repeat-containing protein</fullName>
    </recommendedName>
</protein>
<accession>A0A382DGG8</accession>
<sequence length="189" mass="21968">MELSINKVVHLSMKNSNYIVYVVVLFLSFSFGCGPEEVFNEIGNYKDGKKDGKWISYCKHDQKIEEGNYKDGEKHGKWISYFEDGEIWYEGNYQDGKEHGEFIYSGYGNYNILHKVKSENYIDGKLDGKSIHYHVNSEINSIVNYKYGEKNGNNIFYDKDGKIYWSGNYIDGVLIDGDFIKSDTPFNLY</sequence>
<name>A0A382DGG8_9ZZZZ</name>
<dbReference type="Gene3D" id="2.20.110.10">
    <property type="entry name" value="Histone H3 K4-specific methyltransferase SET7/9 N-terminal domain"/>
    <property type="match status" value="2"/>
</dbReference>